<comment type="caution">
    <text evidence="1">The sequence shown here is derived from an EMBL/GenBank/DDBJ whole genome shotgun (WGS) entry which is preliminary data.</text>
</comment>
<evidence type="ECO:0000313" key="1">
    <source>
        <dbReference type="EMBL" id="TLM92306.1"/>
    </source>
</evidence>
<organism evidence="1 2">
    <name type="scientific">Hymenobacter jeollabukensis</name>
    <dbReference type="NCBI Taxonomy" id="2025313"/>
    <lineage>
        <taxon>Bacteria</taxon>
        <taxon>Pseudomonadati</taxon>
        <taxon>Bacteroidota</taxon>
        <taxon>Cytophagia</taxon>
        <taxon>Cytophagales</taxon>
        <taxon>Hymenobacteraceae</taxon>
        <taxon>Hymenobacter</taxon>
    </lineage>
</organism>
<name>A0A5R8WPQ7_9BACT</name>
<dbReference type="RefSeq" id="WP_138078158.1">
    <property type="nucleotide sequence ID" value="NZ_VAJM01000005.1"/>
</dbReference>
<proteinExistence type="predicted"/>
<reference evidence="1 2" key="1">
    <citation type="submission" date="2019-05" db="EMBL/GenBank/DDBJ databases">
        <title>Hymenobacter edaphi sp. nov., isolated from abandoned arsenic-contaminated farmland soil.</title>
        <authorList>
            <person name="Nie L."/>
        </authorList>
    </citation>
    <scope>NUCLEOTIDE SEQUENCE [LARGE SCALE GENOMIC DNA]</scope>
    <source>
        <strain evidence="1 2">1-3-3-8</strain>
    </source>
</reference>
<gene>
    <name evidence="1" type="ORF">FDY95_12795</name>
</gene>
<protein>
    <recommendedName>
        <fullName evidence="3">Lipocalin-like domain-containing protein</fullName>
    </recommendedName>
</protein>
<sequence>MTYSTIPLIMLSSVLFADCQGKEHKPTDQDMVGAWGFVSFRWPTITNESKSIIIVKSAPNTKMVVASPTLGYSIVHFSNARDTIIFYRGAPVNVFRLRFYKADKRSHDKFTLDGYGEFVRLNTADSLALDRRVFSD</sequence>
<dbReference type="Proteomes" id="UP000305517">
    <property type="component" value="Unassembled WGS sequence"/>
</dbReference>
<evidence type="ECO:0008006" key="3">
    <source>
        <dbReference type="Google" id="ProtNLM"/>
    </source>
</evidence>
<dbReference type="AlphaFoldDB" id="A0A5R8WPQ7"/>
<accession>A0A5R8WPQ7</accession>
<dbReference type="EMBL" id="VAJM01000005">
    <property type="protein sequence ID" value="TLM92306.1"/>
    <property type="molecule type" value="Genomic_DNA"/>
</dbReference>
<keyword evidence="2" id="KW-1185">Reference proteome</keyword>
<evidence type="ECO:0000313" key="2">
    <source>
        <dbReference type="Proteomes" id="UP000305517"/>
    </source>
</evidence>